<accession>A0AB34HNN0</accession>
<protein>
    <submittedName>
        <fullName evidence="1">Uncharacterized protein</fullName>
    </submittedName>
</protein>
<sequence>MHQLRTSPILVQSSPDQGKEAVNKRSRIIMNLKNQRLCCFSWGANFAGSPAQTASDLALRPIWMHRTPAGDRDGCNLRRLGTKGEAAEAGVSSWRLSVAAPRSGAEAGGPGNRFRGRDYSLRLVLLI</sequence>
<dbReference type="EMBL" id="JAIQCJ010001090">
    <property type="protein sequence ID" value="KAJ8792485.1"/>
    <property type="molecule type" value="Genomic_DNA"/>
</dbReference>
<proteinExistence type="predicted"/>
<comment type="caution">
    <text evidence="1">The sequence shown here is derived from an EMBL/GenBank/DDBJ whole genome shotgun (WGS) entry which is preliminary data.</text>
</comment>
<dbReference type="AlphaFoldDB" id="A0AB34HNN0"/>
<organism evidence="1 2">
    <name type="scientific">Eschrichtius robustus</name>
    <name type="common">California gray whale</name>
    <name type="synonym">Eschrichtius gibbosus</name>
    <dbReference type="NCBI Taxonomy" id="9764"/>
    <lineage>
        <taxon>Eukaryota</taxon>
        <taxon>Metazoa</taxon>
        <taxon>Chordata</taxon>
        <taxon>Craniata</taxon>
        <taxon>Vertebrata</taxon>
        <taxon>Euteleostomi</taxon>
        <taxon>Mammalia</taxon>
        <taxon>Eutheria</taxon>
        <taxon>Laurasiatheria</taxon>
        <taxon>Artiodactyla</taxon>
        <taxon>Whippomorpha</taxon>
        <taxon>Cetacea</taxon>
        <taxon>Mysticeti</taxon>
        <taxon>Eschrichtiidae</taxon>
        <taxon>Eschrichtius</taxon>
    </lineage>
</organism>
<evidence type="ECO:0000313" key="2">
    <source>
        <dbReference type="Proteomes" id="UP001159641"/>
    </source>
</evidence>
<gene>
    <name evidence="1" type="ORF">J1605_019704</name>
</gene>
<dbReference type="Proteomes" id="UP001159641">
    <property type="component" value="Unassembled WGS sequence"/>
</dbReference>
<evidence type="ECO:0000313" key="1">
    <source>
        <dbReference type="EMBL" id="KAJ8792485.1"/>
    </source>
</evidence>
<reference evidence="1 2" key="1">
    <citation type="submission" date="2022-11" db="EMBL/GenBank/DDBJ databases">
        <title>Whole genome sequence of Eschrichtius robustus ER-17-0199.</title>
        <authorList>
            <person name="Bruniche-Olsen A."/>
            <person name="Black A.N."/>
            <person name="Fields C.J."/>
            <person name="Walden K."/>
            <person name="Dewoody J.A."/>
        </authorList>
    </citation>
    <scope>NUCLEOTIDE SEQUENCE [LARGE SCALE GENOMIC DNA]</scope>
    <source>
        <strain evidence="1">ER-17-0199</strain>
        <tissue evidence="1">Blubber</tissue>
    </source>
</reference>
<keyword evidence="2" id="KW-1185">Reference proteome</keyword>
<name>A0AB34HNN0_ESCRO</name>